<dbReference type="SUPFAM" id="SSF52540">
    <property type="entry name" value="P-loop containing nucleoside triphosphate hydrolases"/>
    <property type="match status" value="1"/>
</dbReference>
<evidence type="ECO:0000313" key="2">
    <source>
        <dbReference type="EMBL" id="ABV58974.1"/>
    </source>
</evidence>
<dbReference type="SMART" id="SM00382">
    <property type="entry name" value="AAA"/>
    <property type="match status" value="1"/>
</dbReference>
<sequence length="332" mass="35844">MYESFYGFREPAFSLTANPRFLFLTGQHREALCHLEYGLASAKPITVLIGEAGTGKSTLLHAALESEMCRDVNCVLINNPTLTRAEFIETLAARFDLGAGAVSSKASLLNSLEAVIRQRRAHGEITALVIDEAQTLSREIFEEVRLLANMETPNEKLLPLVLAGQPELAERLNERGLRQLKQRIALRCELKPLNLSDTASYIASRIRTAGGDPANIFTREAVTLIHEHSHGLPRTISVICDNALTSGFALDQRPVDGHLVLEICQDFDLRSAAAIAAEKAVQPAQAGPLPAPAPAVVPEKRAVAAAPQPAAPVHPLTVLIESRSATALGLQH</sequence>
<dbReference type="InterPro" id="IPR052026">
    <property type="entry name" value="ExeA_AAA_ATPase_DNA-bind"/>
</dbReference>
<dbReference type="AlphaFoldDB" id="B1NMD0"/>
<proteinExistence type="predicted"/>
<name>B1NMD0_9BACT</name>
<dbReference type="InterPro" id="IPR003593">
    <property type="entry name" value="AAA+_ATPase"/>
</dbReference>
<accession>B1NMD0</accession>
<dbReference type="Pfam" id="PF13401">
    <property type="entry name" value="AAA_22"/>
    <property type="match status" value="1"/>
</dbReference>
<dbReference type="EMBL" id="EF655902">
    <property type="protein sequence ID" value="ABV58974.1"/>
    <property type="molecule type" value="Genomic_DNA"/>
</dbReference>
<evidence type="ECO:0000259" key="1">
    <source>
        <dbReference type="SMART" id="SM00382"/>
    </source>
</evidence>
<dbReference type="PANTHER" id="PTHR35894:SF5">
    <property type="entry name" value="MU-LIKE PROPHAGE FLUMU DNA TRANSPOSITION PROTEIN B"/>
    <property type="match status" value="1"/>
</dbReference>
<dbReference type="Gene3D" id="3.40.50.300">
    <property type="entry name" value="P-loop containing nucleotide triphosphate hydrolases"/>
    <property type="match status" value="1"/>
</dbReference>
<organism evidence="2">
    <name type="scientific">uncultured Acidobacteria bacterium cosmid p2H8</name>
    <dbReference type="NCBI Taxonomy" id="470733"/>
    <lineage>
        <taxon>Bacteria</taxon>
        <taxon>Pseudomonadati</taxon>
        <taxon>Acidobacteriota</taxon>
        <taxon>environmental samples</taxon>
    </lineage>
</organism>
<protein>
    <submittedName>
        <fullName evidence="2">Putative general secretion pathway protein</fullName>
    </submittedName>
</protein>
<dbReference type="InterPro" id="IPR049945">
    <property type="entry name" value="AAA_22"/>
</dbReference>
<dbReference type="PANTHER" id="PTHR35894">
    <property type="entry name" value="GENERAL SECRETION PATHWAY PROTEIN A-RELATED"/>
    <property type="match status" value="1"/>
</dbReference>
<reference evidence="2" key="1">
    <citation type="journal article" date="2008" name="Environ. Microbiol.">
        <title>A metagenomic analysis of soil bacteria extends the diversity of quorum-quenching lactonases.</title>
        <authorList>
            <person name="Riaz K."/>
            <person name="Elmerich C."/>
            <person name="Moreira D."/>
            <person name="Raffoux A."/>
            <person name="Dessaux Y."/>
            <person name="Faure D."/>
        </authorList>
    </citation>
    <scope>NUCLEOTIDE SEQUENCE</scope>
</reference>
<dbReference type="GO" id="GO:0016887">
    <property type="term" value="F:ATP hydrolysis activity"/>
    <property type="evidence" value="ECO:0007669"/>
    <property type="project" value="InterPro"/>
</dbReference>
<feature type="domain" description="AAA+ ATPase" evidence="1">
    <location>
        <begin position="42"/>
        <end position="265"/>
    </location>
</feature>
<dbReference type="InterPro" id="IPR027417">
    <property type="entry name" value="P-loop_NTPase"/>
</dbReference>